<evidence type="ECO:0000313" key="1">
    <source>
        <dbReference type="EMBL" id="MBX50004.1"/>
    </source>
</evidence>
<sequence>MRALISVRLPLHNMFSLTIPFVWDKFIPKVSISLSLCPLDVYNFCMFLYKPRSLNPPSFCLPY</sequence>
<organism evidence="1">
    <name type="scientific">Rhizophora mucronata</name>
    <name type="common">Asiatic mangrove</name>
    <dbReference type="NCBI Taxonomy" id="61149"/>
    <lineage>
        <taxon>Eukaryota</taxon>
        <taxon>Viridiplantae</taxon>
        <taxon>Streptophyta</taxon>
        <taxon>Embryophyta</taxon>
        <taxon>Tracheophyta</taxon>
        <taxon>Spermatophyta</taxon>
        <taxon>Magnoliopsida</taxon>
        <taxon>eudicotyledons</taxon>
        <taxon>Gunneridae</taxon>
        <taxon>Pentapetalae</taxon>
        <taxon>rosids</taxon>
        <taxon>fabids</taxon>
        <taxon>Malpighiales</taxon>
        <taxon>Rhizophoraceae</taxon>
        <taxon>Rhizophora</taxon>
    </lineage>
</organism>
<reference evidence="1" key="1">
    <citation type="submission" date="2018-02" db="EMBL/GenBank/DDBJ databases">
        <title>Rhizophora mucronata_Transcriptome.</title>
        <authorList>
            <person name="Meera S.P."/>
            <person name="Sreeshan A."/>
            <person name="Augustine A."/>
        </authorList>
    </citation>
    <scope>NUCLEOTIDE SEQUENCE</scope>
    <source>
        <tissue evidence="1">Leaf</tissue>
    </source>
</reference>
<protein>
    <submittedName>
        <fullName evidence="1">Uncharacterized protein</fullName>
    </submittedName>
</protein>
<proteinExistence type="predicted"/>
<name>A0A2P2P5H3_RHIMU</name>
<accession>A0A2P2P5H3</accession>
<dbReference type="EMBL" id="GGEC01069520">
    <property type="protein sequence ID" value="MBX50004.1"/>
    <property type="molecule type" value="Transcribed_RNA"/>
</dbReference>
<dbReference type="AlphaFoldDB" id="A0A2P2P5H3"/>